<dbReference type="Pfam" id="PF17862">
    <property type="entry name" value="AAA_lid_3"/>
    <property type="match status" value="2"/>
</dbReference>
<dbReference type="GO" id="GO:0016887">
    <property type="term" value="F:ATP hydrolysis activity"/>
    <property type="evidence" value="ECO:0007669"/>
    <property type="project" value="InterPro"/>
</dbReference>
<dbReference type="Pfam" id="PF00004">
    <property type="entry name" value="AAA"/>
    <property type="match status" value="2"/>
</dbReference>
<sequence>MMRKSRPSVSDPMLVPRVRQYLEDHLDQTYVDVPSMTQYLRNKYIEYSRRKEVPFRHMVELAYKTVLQNYGLDSGSSSEKGLSDDDLHMIEDIPANNIVKNTLDNLYARPKQNFPQTPNATTNSELIDISDSTDEENEQQPTRAVPPMDPIAKRMKYNLPDLNITQVVKPDNNANKVNNINNKGEQTKSTKDNGFYVETSGNNITKKKKTADRLENKNKKRKYDEIVTDSKVSFRDVGGIEHILKDLCDVLLHIKHPEVYQHLGAKPPRGFLLHGPPGCGKTLLAHAIAGKLDFPMISIVSTELVAGVSGETEERIREVFEQATCLAPCVLFFDEVDVISSNRVNAQKDMDRRIVSQLISSMDGLDCKESVNQVLVIGATNRVDNLDPSLRRVGRFDQEICLGIPDCNSRQSILRVICRKLKLEPNFDFGLLAQLTPGYVGGDLVALSNKAAAYAVRRVFLELKSQQNDTVVEIIDESQDDSEKLKSIGEPPTIDLDADDKAENDDVVITDCTLNTSADKTDQPEKEELEKSQSNDKTIETKEETEKSESSPGDENVPTVEQKETNEEKTENNDEEIKISNVEIKIDNPDIKVDDEVEQMSVVSNNSGDNGKTATNELVVEWTLQEMEAWLDDPEPPLNRQQLKDMFITMQDFRKALKTVQPSAKREGFITVPNVTWDEVGSLKDIRQELQLAILAPIKYPERLQCLGLTAPSGVLLCGPPGCGKTLIAKAIANEAGINFISVKGPELLNMYVGESERAVRQCFTRAKNSAPCVIFFDEFDSLCPRRSSSSQNGGVSSRVVNQLLTEMDGVEGRSGVFLMAATNRPDILDPAVLRPGRLDKVLYVGLPTAADRLDILKAITKNGTKPKMHPDVDLAEIANSRQTEGYTGADLAGLVRQASMQALRESICSSTKSEDNNQLFVKQEHFLSAMSTLRASVTSQDQKHYEKLRKKYTCMEEGDTGDNSIEPMDDS</sequence>
<dbReference type="GO" id="GO:0005634">
    <property type="term" value="C:nucleus"/>
    <property type="evidence" value="ECO:0007669"/>
    <property type="project" value="TreeGrafter"/>
</dbReference>
<dbReference type="AlphaFoldDB" id="A0A6M2DIN7"/>
<dbReference type="Gene3D" id="1.10.10.2010">
    <property type="match status" value="1"/>
</dbReference>
<feature type="domain" description="AAA+ ATPase" evidence="5">
    <location>
        <begin position="267"/>
        <end position="406"/>
    </location>
</feature>
<dbReference type="EMBL" id="GIIL01002446">
    <property type="protein sequence ID" value="NOV46172.1"/>
    <property type="molecule type" value="Transcribed_RNA"/>
</dbReference>
<dbReference type="GO" id="GO:0005524">
    <property type="term" value="F:ATP binding"/>
    <property type="evidence" value="ECO:0007669"/>
    <property type="project" value="UniProtKB-KW"/>
</dbReference>
<dbReference type="PANTHER" id="PTHR23077:SF171">
    <property type="entry name" value="NUCLEAR VALOSIN-CONTAINING PROTEIN-LIKE"/>
    <property type="match status" value="1"/>
</dbReference>
<dbReference type="InterPro" id="IPR027417">
    <property type="entry name" value="P-loop_NTPase"/>
</dbReference>
<name>A0A6M2DIN7_XENCH</name>
<dbReference type="PROSITE" id="PS00674">
    <property type="entry name" value="AAA"/>
    <property type="match status" value="2"/>
</dbReference>
<dbReference type="InterPro" id="IPR038100">
    <property type="entry name" value="NLV2_N_sf"/>
</dbReference>
<dbReference type="InterPro" id="IPR003593">
    <property type="entry name" value="AAA+_ATPase"/>
</dbReference>
<dbReference type="CDD" id="cd19530">
    <property type="entry name" value="RecA-like_NVL_r2-like"/>
    <property type="match status" value="1"/>
</dbReference>
<dbReference type="InterPro" id="IPR003960">
    <property type="entry name" value="ATPase_AAA_CS"/>
</dbReference>
<evidence type="ECO:0000256" key="4">
    <source>
        <dbReference type="SAM" id="MobiDB-lite"/>
    </source>
</evidence>
<accession>A0A6M2DIN7</accession>
<dbReference type="InterPro" id="IPR050168">
    <property type="entry name" value="AAA_ATPase_domain"/>
</dbReference>
<evidence type="ECO:0000313" key="6">
    <source>
        <dbReference type="EMBL" id="NOV46172.1"/>
    </source>
</evidence>
<dbReference type="InterPro" id="IPR031996">
    <property type="entry name" value="NVL2_nucleolin-bd"/>
</dbReference>
<reference evidence="6" key="1">
    <citation type="submission" date="2020-03" db="EMBL/GenBank/DDBJ databases">
        <title>Transcriptomic Profiling of the Digestive Tract of the Rat Flea, Xenopsylla cheopis, Following Blood Feeding and Infection with Yersinia pestis.</title>
        <authorList>
            <person name="Bland D.M."/>
            <person name="Martens C.A."/>
            <person name="Virtaneva K."/>
            <person name="Kanakabandi K."/>
            <person name="Long D."/>
            <person name="Rosenke R."/>
            <person name="Saturday G.A."/>
            <person name="Hoyt F.H."/>
            <person name="Bruno D.P."/>
            <person name="Ribeiro J.M.C."/>
            <person name="Hinnebusch J."/>
        </authorList>
    </citation>
    <scope>NUCLEOTIDE SEQUENCE</scope>
</reference>
<feature type="region of interest" description="Disordered" evidence="4">
    <location>
        <begin position="173"/>
        <end position="196"/>
    </location>
</feature>
<dbReference type="GO" id="GO:0042254">
    <property type="term" value="P:ribosome biogenesis"/>
    <property type="evidence" value="ECO:0007669"/>
    <property type="project" value="TreeGrafter"/>
</dbReference>
<proteinExistence type="inferred from homology"/>
<dbReference type="Pfam" id="PF16725">
    <property type="entry name" value="Nucleolin_bd"/>
    <property type="match status" value="1"/>
</dbReference>
<feature type="compositionally biased region" description="Acidic residues" evidence="4">
    <location>
        <begin position="496"/>
        <end position="508"/>
    </location>
</feature>
<dbReference type="FunFam" id="1.10.8.60:FF:000112">
    <property type="entry name" value="Smallminded, isoform A"/>
    <property type="match status" value="1"/>
</dbReference>
<keyword evidence="2" id="KW-0547">Nucleotide-binding</keyword>
<dbReference type="GO" id="GO:0003723">
    <property type="term" value="F:RNA binding"/>
    <property type="evidence" value="ECO:0007669"/>
    <property type="project" value="TreeGrafter"/>
</dbReference>
<feature type="domain" description="AAA+ ATPase" evidence="5">
    <location>
        <begin position="711"/>
        <end position="849"/>
    </location>
</feature>
<feature type="compositionally biased region" description="Basic and acidic residues" evidence="4">
    <location>
        <begin position="561"/>
        <end position="576"/>
    </location>
</feature>
<keyword evidence="3" id="KW-0067">ATP-binding</keyword>
<dbReference type="SUPFAM" id="SSF52540">
    <property type="entry name" value="P-loop containing nucleoside triphosphate hydrolases"/>
    <property type="match status" value="2"/>
</dbReference>
<dbReference type="FunFam" id="3.40.50.300:FF:000600">
    <property type="entry name" value="Nuclear valosin-containing protein-like"/>
    <property type="match status" value="1"/>
</dbReference>
<feature type="compositionally biased region" description="Low complexity" evidence="4">
    <location>
        <begin position="173"/>
        <end position="183"/>
    </location>
</feature>
<comment type="similarity">
    <text evidence="1">Belongs to the AAA ATPase family.</text>
</comment>
<feature type="compositionally biased region" description="Basic and acidic residues" evidence="4">
    <location>
        <begin position="519"/>
        <end position="549"/>
    </location>
</feature>
<dbReference type="InterPro" id="IPR041569">
    <property type="entry name" value="AAA_lid_3"/>
</dbReference>
<evidence type="ECO:0000256" key="2">
    <source>
        <dbReference type="ARBA" id="ARBA00022741"/>
    </source>
</evidence>
<evidence type="ECO:0000259" key="5">
    <source>
        <dbReference type="SMART" id="SM00382"/>
    </source>
</evidence>
<dbReference type="PANTHER" id="PTHR23077">
    <property type="entry name" value="AAA-FAMILY ATPASE"/>
    <property type="match status" value="1"/>
</dbReference>
<dbReference type="Gene3D" id="3.40.50.300">
    <property type="entry name" value="P-loop containing nucleotide triphosphate hydrolases"/>
    <property type="match status" value="2"/>
</dbReference>
<evidence type="ECO:0000256" key="1">
    <source>
        <dbReference type="ARBA" id="ARBA00006914"/>
    </source>
</evidence>
<protein>
    <submittedName>
        <fullName evidence="6">Putative nuclear aaa atpase vcp subfamily protein</fullName>
    </submittedName>
</protein>
<dbReference type="GO" id="GO:1990275">
    <property type="term" value="F:preribosome binding"/>
    <property type="evidence" value="ECO:0007669"/>
    <property type="project" value="TreeGrafter"/>
</dbReference>
<dbReference type="FunFam" id="3.40.50.300:FF:000149">
    <property type="entry name" value="Nuclear valosin-containing protein-like"/>
    <property type="match status" value="1"/>
</dbReference>
<dbReference type="Gene3D" id="1.10.8.60">
    <property type="match status" value="2"/>
</dbReference>
<feature type="region of interest" description="Disordered" evidence="4">
    <location>
        <begin position="478"/>
        <end position="576"/>
    </location>
</feature>
<dbReference type="SMART" id="SM00382">
    <property type="entry name" value="AAA"/>
    <property type="match status" value="2"/>
</dbReference>
<dbReference type="InterPro" id="IPR003959">
    <property type="entry name" value="ATPase_AAA_core"/>
</dbReference>
<organism evidence="6">
    <name type="scientific">Xenopsylla cheopis</name>
    <name type="common">Oriental rat flea</name>
    <name type="synonym">Pulex cheopis</name>
    <dbReference type="NCBI Taxonomy" id="163159"/>
    <lineage>
        <taxon>Eukaryota</taxon>
        <taxon>Metazoa</taxon>
        <taxon>Ecdysozoa</taxon>
        <taxon>Arthropoda</taxon>
        <taxon>Hexapoda</taxon>
        <taxon>Insecta</taxon>
        <taxon>Pterygota</taxon>
        <taxon>Neoptera</taxon>
        <taxon>Endopterygota</taxon>
        <taxon>Siphonaptera</taxon>
        <taxon>Pulicidae</taxon>
        <taxon>Xenopsyllinae</taxon>
        <taxon>Xenopsylla</taxon>
    </lineage>
</organism>
<evidence type="ECO:0000256" key="3">
    <source>
        <dbReference type="ARBA" id="ARBA00022840"/>
    </source>
</evidence>